<organism evidence="8 9">
    <name type="scientific">Geobacillus icigianus</name>
    <dbReference type="NCBI Taxonomy" id="1430331"/>
    <lineage>
        <taxon>Bacteria</taxon>
        <taxon>Bacillati</taxon>
        <taxon>Bacillota</taxon>
        <taxon>Bacilli</taxon>
        <taxon>Bacillales</taxon>
        <taxon>Anoxybacillaceae</taxon>
        <taxon>Geobacillus</taxon>
    </lineage>
</organism>
<proteinExistence type="predicted"/>
<evidence type="ECO:0000256" key="5">
    <source>
        <dbReference type="ARBA" id="ARBA00022840"/>
    </source>
</evidence>
<keyword evidence="9" id="KW-1185">Reference proteome</keyword>
<dbReference type="SMART" id="SM00382">
    <property type="entry name" value="AAA"/>
    <property type="match status" value="1"/>
</dbReference>
<protein>
    <submittedName>
        <fullName evidence="8">Fe(3+) ions import ATP-binding protein FbpC 2</fullName>
    </submittedName>
</protein>
<comment type="caution">
    <text evidence="8">The sequence shown here is derived from an EMBL/GenBank/DDBJ whole genome shotgun (WGS) entry which is preliminary data.</text>
</comment>
<evidence type="ECO:0000256" key="4">
    <source>
        <dbReference type="ARBA" id="ARBA00022741"/>
    </source>
</evidence>
<dbReference type="InterPro" id="IPR017871">
    <property type="entry name" value="ABC_transporter-like_CS"/>
</dbReference>
<evidence type="ECO:0000313" key="8">
    <source>
        <dbReference type="EMBL" id="MEB3750720.1"/>
    </source>
</evidence>
<comment type="subcellular location">
    <subcellularLocation>
        <location evidence="1">Cell membrane</location>
        <topology evidence="1">Peripheral membrane protein</topology>
    </subcellularLocation>
</comment>
<reference evidence="8 9" key="1">
    <citation type="journal article" date="2014" name="Genome Announc.">
        <title>Draft Genome Sequence of Geobacillus icigianus Strain G1w1T Isolated from Hot Springs in the Valley of Geysers, Kamchatka (Russian Federation).</title>
        <authorList>
            <person name="Bryanskaya A.V."/>
            <person name="Rozanov A.S."/>
            <person name="Logacheva M.D."/>
            <person name="Kotenko A.V."/>
            <person name="Peltek S.E."/>
        </authorList>
    </citation>
    <scope>NUCLEOTIDE SEQUENCE [LARGE SCALE GENOMIC DNA]</scope>
    <source>
        <strain evidence="8 9">G1w1</strain>
    </source>
</reference>
<evidence type="ECO:0000256" key="6">
    <source>
        <dbReference type="ARBA" id="ARBA00023136"/>
    </source>
</evidence>
<accession>A0ABU6BFX6</accession>
<dbReference type="GO" id="GO:0005524">
    <property type="term" value="F:ATP binding"/>
    <property type="evidence" value="ECO:0007669"/>
    <property type="project" value="UniProtKB-KW"/>
</dbReference>
<gene>
    <name evidence="8" type="ORF">EP10_001561</name>
</gene>
<keyword evidence="4" id="KW-0547">Nucleotide-binding</keyword>
<keyword evidence="2" id="KW-0813">Transport</keyword>
<name>A0ABU6BFX6_9BACL</name>
<evidence type="ECO:0000313" key="9">
    <source>
        <dbReference type="Proteomes" id="UP000029267"/>
    </source>
</evidence>
<feature type="domain" description="ABC transporter" evidence="7">
    <location>
        <begin position="2"/>
        <end position="198"/>
    </location>
</feature>
<evidence type="ECO:0000256" key="2">
    <source>
        <dbReference type="ARBA" id="ARBA00022448"/>
    </source>
</evidence>
<sequence>MISLKHVTKCFSEKKILDDVTFQFENKRIYVISGESGCGKTTLLNVIAGYMDVDEGKVEKKEGIKLEYLFQDDLLFSNLTVKENMYVKYAAVCKDDQYFEKTSLEVLARFRIDHLADRKIAMLSGGERRRVQLALLFISNPDAILLDEPLSRLDQSNQSLIANMISAIFGHKLCIIVTHEGVELFANATRLVMTGGKLCRG</sequence>
<dbReference type="PROSITE" id="PS00211">
    <property type="entry name" value="ABC_TRANSPORTER_1"/>
    <property type="match status" value="1"/>
</dbReference>
<dbReference type="InterPro" id="IPR003593">
    <property type="entry name" value="AAA+_ATPase"/>
</dbReference>
<dbReference type="Gene3D" id="3.40.50.300">
    <property type="entry name" value="P-loop containing nucleotide triphosphate hydrolases"/>
    <property type="match status" value="1"/>
</dbReference>
<keyword evidence="3" id="KW-1003">Cell membrane</keyword>
<evidence type="ECO:0000256" key="1">
    <source>
        <dbReference type="ARBA" id="ARBA00004202"/>
    </source>
</evidence>
<dbReference type="InterPro" id="IPR003439">
    <property type="entry name" value="ABC_transporter-like_ATP-bd"/>
</dbReference>
<dbReference type="Pfam" id="PF00005">
    <property type="entry name" value="ABC_tran"/>
    <property type="match status" value="1"/>
</dbReference>
<dbReference type="InterPro" id="IPR027417">
    <property type="entry name" value="P-loop_NTPase"/>
</dbReference>
<keyword evidence="5 8" id="KW-0067">ATP-binding</keyword>
<dbReference type="Proteomes" id="UP000029267">
    <property type="component" value="Unassembled WGS sequence"/>
</dbReference>
<dbReference type="RefSeq" id="WP_033018105.1">
    <property type="nucleotide sequence ID" value="NZ_JPYA02000002.1"/>
</dbReference>
<dbReference type="InterPro" id="IPR050166">
    <property type="entry name" value="ABC_transporter_ATP-bind"/>
</dbReference>
<dbReference type="PROSITE" id="PS50893">
    <property type="entry name" value="ABC_TRANSPORTER_2"/>
    <property type="match status" value="1"/>
</dbReference>
<dbReference type="EMBL" id="JPYA02000002">
    <property type="protein sequence ID" value="MEB3750720.1"/>
    <property type="molecule type" value="Genomic_DNA"/>
</dbReference>
<dbReference type="SUPFAM" id="SSF52540">
    <property type="entry name" value="P-loop containing nucleoside triphosphate hydrolases"/>
    <property type="match status" value="1"/>
</dbReference>
<dbReference type="PANTHER" id="PTHR42788:SF7">
    <property type="entry name" value="NITRATE ABC TRANSPORTER ATP-BINDING PROTEIN"/>
    <property type="match status" value="1"/>
</dbReference>
<evidence type="ECO:0000259" key="7">
    <source>
        <dbReference type="PROSITE" id="PS50893"/>
    </source>
</evidence>
<evidence type="ECO:0000256" key="3">
    <source>
        <dbReference type="ARBA" id="ARBA00022475"/>
    </source>
</evidence>
<dbReference type="PANTHER" id="PTHR42788">
    <property type="entry name" value="TAURINE IMPORT ATP-BINDING PROTEIN-RELATED"/>
    <property type="match status" value="1"/>
</dbReference>
<keyword evidence="6" id="KW-0472">Membrane</keyword>